<gene>
    <name evidence="1" type="ORF">WKI47_00035</name>
</gene>
<reference evidence="1" key="1">
    <citation type="submission" date="2024-03" db="EMBL/GenBank/DDBJ databases">
        <title>Whole genome sequecning of epiphytes from Marcgravia umbellata leaves.</title>
        <authorList>
            <person name="Kumar G."/>
            <person name="Savka M.A."/>
        </authorList>
    </citation>
    <scope>NUCLEOTIDE SEQUENCE</scope>
    <source>
        <strain evidence="1">RIT_BL5</strain>
    </source>
</reference>
<comment type="caution">
    <text evidence="1">The sequence shown here is derived from an EMBL/GenBank/DDBJ whole genome shotgun (WGS) entry which is preliminary data.</text>
</comment>
<proteinExistence type="predicted"/>
<dbReference type="EMBL" id="JBBKAR010000001">
    <property type="protein sequence ID" value="MEJ8302294.1"/>
    <property type="molecule type" value="Genomic_DNA"/>
</dbReference>
<evidence type="ECO:0000313" key="1">
    <source>
        <dbReference type="EMBL" id="MEJ8302294.1"/>
    </source>
</evidence>
<dbReference type="Proteomes" id="UP001380953">
    <property type="component" value="Unassembled WGS sequence"/>
</dbReference>
<evidence type="ECO:0000313" key="2">
    <source>
        <dbReference type="Proteomes" id="UP001380953"/>
    </source>
</evidence>
<protein>
    <submittedName>
        <fullName evidence="1">Uncharacterized protein</fullName>
    </submittedName>
</protein>
<name>A0ACC6P5W9_9BACL</name>
<accession>A0ACC6P5W9</accession>
<sequence length="247" mass="27766">MKRICSIAFIIFISFYGFQNSVHAEPNIEYADDTVTAAIQTDFEDHYVNSLNADDQQFQTSLDFSDAKLGEGIAVYQIEIEDQSFTFKGYEFPLTVGNEVVGTVEAEQNAGKWSIFNISTLAELPSDLQEAQRQAGTDSNIQYVHDKRYKIKGFHIQNSEQEIFFDSNEKEVYDINSFNQSIEAFRTQQSNLQMKGSSNNGEIQVGGGIELLDHSASSAFPFVKVAIATVFLAAGLILLRQIRRNKR</sequence>
<keyword evidence="2" id="KW-1185">Reference proteome</keyword>
<organism evidence="1 2">
    <name type="scientific">Saccharibacillus sacchari</name>
    <dbReference type="NCBI Taxonomy" id="456493"/>
    <lineage>
        <taxon>Bacteria</taxon>
        <taxon>Bacillati</taxon>
        <taxon>Bacillota</taxon>
        <taxon>Bacilli</taxon>
        <taxon>Bacillales</taxon>
        <taxon>Paenibacillaceae</taxon>
        <taxon>Saccharibacillus</taxon>
    </lineage>
</organism>